<keyword evidence="2" id="KW-1185">Reference proteome</keyword>
<name>A0A4V6A253_STECR</name>
<evidence type="ECO:0000313" key="1">
    <source>
        <dbReference type="EMBL" id="TKR77435.1"/>
    </source>
</evidence>
<gene>
    <name evidence="1" type="ORF">L596_018409</name>
</gene>
<dbReference type="Proteomes" id="UP000298663">
    <property type="component" value="Unassembled WGS sequence"/>
</dbReference>
<comment type="caution">
    <text evidence="1">The sequence shown here is derived from an EMBL/GenBank/DDBJ whole genome shotgun (WGS) entry which is preliminary data.</text>
</comment>
<reference evidence="1 2" key="1">
    <citation type="journal article" date="2015" name="Genome Biol.">
        <title>Comparative genomics of Steinernema reveals deeply conserved gene regulatory networks.</title>
        <authorList>
            <person name="Dillman A.R."/>
            <person name="Macchietto M."/>
            <person name="Porter C.F."/>
            <person name="Rogers A."/>
            <person name="Williams B."/>
            <person name="Antoshechkin I."/>
            <person name="Lee M.M."/>
            <person name="Goodwin Z."/>
            <person name="Lu X."/>
            <person name="Lewis E.E."/>
            <person name="Goodrich-Blair H."/>
            <person name="Stock S.P."/>
            <person name="Adams B.J."/>
            <person name="Sternberg P.W."/>
            <person name="Mortazavi A."/>
        </authorList>
    </citation>
    <scope>NUCLEOTIDE SEQUENCE [LARGE SCALE GENOMIC DNA]</scope>
    <source>
        <strain evidence="1 2">ALL</strain>
    </source>
</reference>
<dbReference type="EMBL" id="AZBU02000005">
    <property type="protein sequence ID" value="TKR77435.1"/>
    <property type="molecule type" value="Genomic_DNA"/>
</dbReference>
<reference evidence="1 2" key="2">
    <citation type="journal article" date="2019" name="G3 (Bethesda)">
        <title>Hybrid Assembly of the Genome of the Entomopathogenic Nematode Steinernema carpocapsae Identifies the X-Chromosome.</title>
        <authorList>
            <person name="Serra L."/>
            <person name="Macchietto M."/>
            <person name="Macias-Munoz A."/>
            <person name="McGill C.J."/>
            <person name="Rodriguez I.M."/>
            <person name="Rodriguez B."/>
            <person name="Murad R."/>
            <person name="Mortazavi A."/>
        </authorList>
    </citation>
    <scope>NUCLEOTIDE SEQUENCE [LARGE SCALE GENOMIC DNA]</scope>
    <source>
        <strain evidence="1 2">ALL</strain>
    </source>
</reference>
<sequence>MDGVEESVEVNCFSLLPPEVLLRIILTLARRKGSRIWDLRRVSKQFNAAILALLKNNSFLRTWKFGIQEVWLWTHPTGDLDQRWITASRRVAAPIFEPLPFKLQIRFEISCHQAPFNEKHLRLIDRYLHLFHKGCCVDLVFSGELNVSKSNLCKFFRNPFLRYNVKHVKISVRNLSLHHSKAIKRYLHGLPMIESITVTHAHRQVGRMLQGLEQIKEKFSDNADGRKGRSFTFSVENGGEMLSAL</sequence>
<evidence type="ECO:0008006" key="3">
    <source>
        <dbReference type="Google" id="ProtNLM"/>
    </source>
</evidence>
<dbReference type="AlphaFoldDB" id="A0A4V6A253"/>
<evidence type="ECO:0000313" key="2">
    <source>
        <dbReference type="Proteomes" id="UP000298663"/>
    </source>
</evidence>
<accession>A0A4V6A253</accession>
<organism evidence="1 2">
    <name type="scientific">Steinernema carpocapsae</name>
    <name type="common">Entomopathogenic nematode</name>
    <dbReference type="NCBI Taxonomy" id="34508"/>
    <lineage>
        <taxon>Eukaryota</taxon>
        <taxon>Metazoa</taxon>
        <taxon>Ecdysozoa</taxon>
        <taxon>Nematoda</taxon>
        <taxon>Chromadorea</taxon>
        <taxon>Rhabditida</taxon>
        <taxon>Tylenchina</taxon>
        <taxon>Panagrolaimomorpha</taxon>
        <taxon>Strongyloidoidea</taxon>
        <taxon>Steinernematidae</taxon>
        <taxon>Steinernema</taxon>
    </lineage>
</organism>
<proteinExistence type="predicted"/>
<protein>
    <recommendedName>
        <fullName evidence="3">F-box domain-containing protein</fullName>
    </recommendedName>
</protein>